<protein>
    <submittedName>
        <fullName evidence="1">Uncharacterized protein</fullName>
    </submittedName>
</protein>
<dbReference type="InterPro" id="IPR013783">
    <property type="entry name" value="Ig-like_fold"/>
</dbReference>
<dbReference type="SUPFAM" id="SSF48726">
    <property type="entry name" value="Immunoglobulin"/>
    <property type="match status" value="1"/>
</dbReference>
<organism evidence="1 2">
    <name type="scientific">Cirrhinus mrigala</name>
    <name type="common">Mrigala</name>
    <dbReference type="NCBI Taxonomy" id="683832"/>
    <lineage>
        <taxon>Eukaryota</taxon>
        <taxon>Metazoa</taxon>
        <taxon>Chordata</taxon>
        <taxon>Craniata</taxon>
        <taxon>Vertebrata</taxon>
        <taxon>Euteleostomi</taxon>
        <taxon>Actinopterygii</taxon>
        <taxon>Neopterygii</taxon>
        <taxon>Teleostei</taxon>
        <taxon>Ostariophysi</taxon>
        <taxon>Cypriniformes</taxon>
        <taxon>Cyprinidae</taxon>
        <taxon>Labeoninae</taxon>
        <taxon>Labeonini</taxon>
        <taxon>Cirrhinus</taxon>
    </lineage>
</organism>
<feature type="non-terminal residue" evidence="1">
    <location>
        <position position="74"/>
    </location>
</feature>
<reference evidence="1 2" key="1">
    <citation type="submission" date="2024-05" db="EMBL/GenBank/DDBJ databases">
        <title>Genome sequencing and assembly of Indian major carp, Cirrhinus mrigala (Hamilton, 1822).</title>
        <authorList>
            <person name="Mohindra V."/>
            <person name="Chowdhury L.M."/>
            <person name="Lal K."/>
            <person name="Jena J.K."/>
        </authorList>
    </citation>
    <scope>NUCLEOTIDE SEQUENCE [LARGE SCALE GENOMIC DNA]</scope>
    <source>
        <strain evidence="1">CM1030</strain>
        <tissue evidence="1">Blood</tissue>
    </source>
</reference>
<comment type="caution">
    <text evidence="1">The sequence shown here is derived from an EMBL/GenBank/DDBJ whole genome shotgun (WGS) entry which is preliminary data.</text>
</comment>
<name>A0ABD0NI34_CIRMR</name>
<dbReference type="PANTHER" id="PTHR21063:SF4">
    <property type="entry name" value="CD48 ANTIGEN-RELATED"/>
    <property type="match status" value="1"/>
</dbReference>
<dbReference type="Proteomes" id="UP001529510">
    <property type="component" value="Unassembled WGS sequence"/>
</dbReference>
<evidence type="ECO:0000313" key="1">
    <source>
        <dbReference type="EMBL" id="KAL0161627.1"/>
    </source>
</evidence>
<keyword evidence="2" id="KW-1185">Reference proteome</keyword>
<dbReference type="PANTHER" id="PTHR21063">
    <property type="entry name" value="LFA-3"/>
    <property type="match status" value="1"/>
</dbReference>
<gene>
    <name evidence="1" type="ORF">M9458_045352</name>
</gene>
<accession>A0ABD0NI34</accession>
<dbReference type="AlphaFoldDB" id="A0ABD0NI34"/>
<dbReference type="InterPro" id="IPR036179">
    <property type="entry name" value="Ig-like_dom_sf"/>
</dbReference>
<sequence>WWFGYKPKGTEIATINKQADDIAANGRFSDKLDKQTGSLTITNARPEHAGLYKLHINSVTKIFSLTVYGEFNIG</sequence>
<feature type="non-terminal residue" evidence="1">
    <location>
        <position position="1"/>
    </location>
</feature>
<dbReference type="EMBL" id="JAMKFB020000022">
    <property type="protein sequence ID" value="KAL0161627.1"/>
    <property type="molecule type" value="Genomic_DNA"/>
</dbReference>
<proteinExistence type="predicted"/>
<evidence type="ECO:0000313" key="2">
    <source>
        <dbReference type="Proteomes" id="UP001529510"/>
    </source>
</evidence>
<dbReference type="Gene3D" id="2.60.40.10">
    <property type="entry name" value="Immunoglobulins"/>
    <property type="match status" value="1"/>
</dbReference>